<sequence length="159" mass="18887">MKKVVLFAVLISLIIISCKREEINTPIILYSINKDTSESYILNSKHESEFINFKYVSSENSNLILEFKYDLDKDYLLMASDTLYRIKSVYKPKDVEFKMYQIRQKRSHTRTLVFNEEYGLLASLSFKSHKLFLKDSISFLEKETIFKELFLQLNKINIE</sequence>
<reference evidence="1 2" key="1">
    <citation type="submission" date="2020-08" db="EMBL/GenBank/DDBJ databases">
        <title>Polaribacter sp. L12M9 isolated from gut of the Korean scallop.</title>
        <authorList>
            <person name="Jeong Y.S."/>
        </authorList>
    </citation>
    <scope>NUCLEOTIDE SEQUENCE [LARGE SCALE GENOMIC DNA]</scope>
    <source>
        <strain evidence="1 2">L12M9</strain>
    </source>
</reference>
<dbReference type="AlphaFoldDB" id="A0A7G9LDC2"/>
<dbReference type="KEGG" id="ppec:H9W90_05745"/>
<keyword evidence="2" id="KW-1185">Reference proteome</keyword>
<dbReference type="Proteomes" id="UP000515808">
    <property type="component" value="Chromosome"/>
</dbReference>
<evidence type="ECO:0000313" key="1">
    <source>
        <dbReference type="EMBL" id="QNM86621.1"/>
    </source>
</evidence>
<protein>
    <recommendedName>
        <fullName evidence="3">Lipoprotein</fullName>
    </recommendedName>
</protein>
<dbReference type="RefSeq" id="WP_187483498.1">
    <property type="nucleotide sequence ID" value="NZ_CP060695.1"/>
</dbReference>
<gene>
    <name evidence="1" type="ORF">H9W90_05745</name>
</gene>
<proteinExistence type="predicted"/>
<evidence type="ECO:0008006" key="3">
    <source>
        <dbReference type="Google" id="ProtNLM"/>
    </source>
</evidence>
<name>A0A7G9LDC2_9FLAO</name>
<organism evidence="1 2">
    <name type="scientific">Polaribacter pectinis</name>
    <dbReference type="NCBI Taxonomy" id="2738844"/>
    <lineage>
        <taxon>Bacteria</taxon>
        <taxon>Pseudomonadati</taxon>
        <taxon>Bacteroidota</taxon>
        <taxon>Flavobacteriia</taxon>
        <taxon>Flavobacteriales</taxon>
        <taxon>Flavobacteriaceae</taxon>
    </lineage>
</organism>
<dbReference type="PROSITE" id="PS51257">
    <property type="entry name" value="PROKAR_LIPOPROTEIN"/>
    <property type="match status" value="1"/>
</dbReference>
<dbReference type="EMBL" id="CP060695">
    <property type="protein sequence ID" value="QNM86621.1"/>
    <property type="molecule type" value="Genomic_DNA"/>
</dbReference>
<evidence type="ECO:0000313" key="2">
    <source>
        <dbReference type="Proteomes" id="UP000515808"/>
    </source>
</evidence>
<accession>A0A7G9LDC2</accession>